<reference evidence="7 8" key="1">
    <citation type="journal article" date="2023" name="Insect Mol. Biol.">
        <title>Genome sequencing provides insights into the evolution of gene families encoding plant cell wall-degrading enzymes in longhorned beetles.</title>
        <authorList>
            <person name="Shin N.R."/>
            <person name="Okamura Y."/>
            <person name="Kirsch R."/>
            <person name="Pauchet Y."/>
        </authorList>
    </citation>
    <scope>NUCLEOTIDE SEQUENCE [LARGE SCALE GENOMIC DNA]</scope>
    <source>
        <strain evidence="7">EAD_L_NR</strain>
    </source>
</reference>
<dbReference type="Pfam" id="PF04937">
    <property type="entry name" value="DUF659"/>
    <property type="match status" value="1"/>
</dbReference>
<comment type="caution">
    <text evidence="7">The sequence shown here is derived from an EMBL/GenBank/DDBJ whole genome shotgun (WGS) entry which is preliminary data.</text>
</comment>
<name>A0AAV8V843_9CUCU</name>
<dbReference type="SUPFAM" id="SSF53098">
    <property type="entry name" value="Ribonuclease H-like"/>
    <property type="match status" value="1"/>
</dbReference>
<keyword evidence="5" id="KW-0539">Nucleus</keyword>
<sequence>MEQQHPTIVYEEGPETRRELVSSEQVETETTVGFLELLRELESQYQPPSRNTIVNSLLEEKYDSAKNKLKLLLKQAQYIALTTDGWTSTSNEGYLAVTAHFISNEWQYFSCLLSCFSYSESHTSQNLSDQLKLVVAEWEISDKVQVVITDNAANIVAAVRQSNWKHIPCFAHTLNLIVQHGIKLMRVDIIRRKVKNIVEYFHRSTQANHKLLSIQSTIKPDSVPLKLKNDVATRWNSTYYMMERVINLQEPLTVAVGLLHNPIELLSEDERNELREICKILEPFEQITVEISAGKSVTISKIIAIA</sequence>
<gene>
    <name evidence="7" type="ORF">NQ315_012825</name>
</gene>
<feature type="domain" description="DUF659" evidence="6">
    <location>
        <begin position="48"/>
        <end position="197"/>
    </location>
</feature>
<evidence type="ECO:0000256" key="1">
    <source>
        <dbReference type="ARBA" id="ARBA00004123"/>
    </source>
</evidence>
<keyword evidence="4" id="KW-0862">Zinc</keyword>
<keyword evidence="3" id="KW-0863">Zinc-finger</keyword>
<keyword evidence="8" id="KW-1185">Reference proteome</keyword>
<dbReference type="PANTHER" id="PTHR46481">
    <property type="entry name" value="ZINC FINGER BED DOMAIN-CONTAINING PROTEIN 4"/>
    <property type="match status" value="1"/>
</dbReference>
<evidence type="ECO:0000256" key="3">
    <source>
        <dbReference type="ARBA" id="ARBA00022771"/>
    </source>
</evidence>
<dbReference type="GO" id="GO:0005634">
    <property type="term" value="C:nucleus"/>
    <property type="evidence" value="ECO:0007669"/>
    <property type="project" value="UniProtKB-SubCell"/>
</dbReference>
<evidence type="ECO:0000313" key="8">
    <source>
        <dbReference type="Proteomes" id="UP001159042"/>
    </source>
</evidence>
<dbReference type="InterPro" id="IPR052035">
    <property type="entry name" value="ZnF_BED_domain_contain"/>
</dbReference>
<evidence type="ECO:0000256" key="5">
    <source>
        <dbReference type="ARBA" id="ARBA00023242"/>
    </source>
</evidence>
<dbReference type="PANTHER" id="PTHR46481:SF10">
    <property type="entry name" value="ZINC FINGER BED DOMAIN-CONTAINING PROTEIN 39"/>
    <property type="match status" value="1"/>
</dbReference>
<dbReference type="GO" id="GO:0008270">
    <property type="term" value="F:zinc ion binding"/>
    <property type="evidence" value="ECO:0007669"/>
    <property type="project" value="UniProtKB-KW"/>
</dbReference>
<keyword evidence="2" id="KW-0479">Metal-binding</keyword>
<evidence type="ECO:0000256" key="4">
    <source>
        <dbReference type="ARBA" id="ARBA00022833"/>
    </source>
</evidence>
<accession>A0AAV8V843</accession>
<organism evidence="7 8">
    <name type="scientific">Exocentrus adspersus</name>
    <dbReference type="NCBI Taxonomy" id="1586481"/>
    <lineage>
        <taxon>Eukaryota</taxon>
        <taxon>Metazoa</taxon>
        <taxon>Ecdysozoa</taxon>
        <taxon>Arthropoda</taxon>
        <taxon>Hexapoda</taxon>
        <taxon>Insecta</taxon>
        <taxon>Pterygota</taxon>
        <taxon>Neoptera</taxon>
        <taxon>Endopterygota</taxon>
        <taxon>Coleoptera</taxon>
        <taxon>Polyphaga</taxon>
        <taxon>Cucujiformia</taxon>
        <taxon>Chrysomeloidea</taxon>
        <taxon>Cerambycidae</taxon>
        <taxon>Lamiinae</taxon>
        <taxon>Acanthocinini</taxon>
        <taxon>Exocentrus</taxon>
    </lineage>
</organism>
<dbReference type="InterPro" id="IPR007021">
    <property type="entry name" value="DUF659"/>
</dbReference>
<evidence type="ECO:0000259" key="6">
    <source>
        <dbReference type="Pfam" id="PF04937"/>
    </source>
</evidence>
<dbReference type="InterPro" id="IPR012337">
    <property type="entry name" value="RNaseH-like_sf"/>
</dbReference>
<dbReference type="EMBL" id="JANEYG010000310">
    <property type="protein sequence ID" value="KAJ8910378.1"/>
    <property type="molecule type" value="Genomic_DNA"/>
</dbReference>
<dbReference type="Proteomes" id="UP001159042">
    <property type="component" value="Unassembled WGS sequence"/>
</dbReference>
<comment type="subcellular location">
    <subcellularLocation>
        <location evidence="1">Nucleus</location>
    </subcellularLocation>
</comment>
<dbReference type="AlphaFoldDB" id="A0AAV8V843"/>
<evidence type="ECO:0000256" key="2">
    <source>
        <dbReference type="ARBA" id="ARBA00022723"/>
    </source>
</evidence>
<evidence type="ECO:0000313" key="7">
    <source>
        <dbReference type="EMBL" id="KAJ8910378.1"/>
    </source>
</evidence>
<protein>
    <recommendedName>
        <fullName evidence="6">DUF659 domain-containing protein</fullName>
    </recommendedName>
</protein>
<proteinExistence type="predicted"/>